<dbReference type="AlphaFoldDB" id="A0A517PGA5"/>
<proteinExistence type="predicted"/>
<accession>A0A517PGA5</accession>
<dbReference type="Proteomes" id="UP000320421">
    <property type="component" value="Chromosome"/>
</dbReference>
<evidence type="ECO:0000313" key="5">
    <source>
        <dbReference type="Proteomes" id="UP000320722"/>
    </source>
</evidence>
<protein>
    <submittedName>
        <fullName evidence="2">Uncharacterized protein</fullName>
    </submittedName>
</protein>
<sequence>MNFSHEFDEQRFFEIWTAVRIERPVNFSLFTFGDQQLPYYLVTGAPEPGATVKVRKGEVLITRAMIITPDSMEPEFRNFFEEQEEADLAAFLLSRTAGFSNLKFSNTSGPERIVSDSVEEAVDKLNKQLDDEEEEHTAILSAPPGMGGIAIMRYAAERVWESAPGNIQELRERGFLN</sequence>
<dbReference type="EMBL" id="CP036266">
    <property type="protein sequence ID" value="QDT18401.1"/>
    <property type="molecule type" value="Genomic_DNA"/>
</dbReference>
<organism evidence="2 4">
    <name type="scientific">Gimesia chilikensis</name>
    <dbReference type="NCBI Taxonomy" id="2605989"/>
    <lineage>
        <taxon>Bacteria</taxon>
        <taxon>Pseudomonadati</taxon>
        <taxon>Planctomycetota</taxon>
        <taxon>Planctomycetia</taxon>
        <taxon>Planctomycetales</taxon>
        <taxon>Planctomycetaceae</taxon>
        <taxon>Gimesia</taxon>
    </lineage>
</organism>
<accession>A0A5A8B1J8</accession>
<accession>A0A517W5F5</accession>
<reference evidence="4 5" key="1">
    <citation type="submission" date="2019-02" db="EMBL/GenBank/DDBJ databases">
        <title>Deep-cultivation of Planctomycetes and their phenomic and genomic characterization uncovers novel biology.</title>
        <authorList>
            <person name="Wiegand S."/>
            <person name="Jogler M."/>
            <person name="Boedeker C."/>
            <person name="Pinto D."/>
            <person name="Vollmers J."/>
            <person name="Rivas-Marin E."/>
            <person name="Kohn T."/>
            <person name="Peeters S.H."/>
            <person name="Heuer A."/>
            <person name="Rast P."/>
            <person name="Oberbeckmann S."/>
            <person name="Bunk B."/>
            <person name="Jeske O."/>
            <person name="Meyerdierks A."/>
            <person name="Storesund J.E."/>
            <person name="Kallscheuer N."/>
            <person name="Luecker S."/>
            <person name="Lage O.M."/>
            <person name="Pohl T."/>
            <person name="Merkel B.J."/>
            <person name="Hornburger P."/>
            <person name="Mueller R.-W."/>
            <person name="Bruemmer F."/>
            <person name="Labrenz M."/>
            <person name="Spormann A.M."/>
            <person name="Op den Camp H."/>
            <person name="Overmann J."/>
            <person name="Amann R."/>
            <person name="Jetten M.S.M."/>
            <person name="Mascher T."/>
            <person name="Medema M.H."/>
            <person name="Devos D.P."/>
            <person name="Kaster A.-K."/>
            <person name="Ovreas L."/>
            <person name="Rohde M."/>
            <person name="Galperin M.Y."/>
            <person name="Jogler C."/>
        </authorList>
    </citation>
    <scope>NUCLEOTIDE SEQUENCE [LARGE SCALE GENOMIC DNA]</scope>
    <source>
        <strain evidence="2 4">HG66A1</strain>
        <strain evidence="3 5">V6</strain>
    </source>
</reference>
<evidence type="ECO:0000313" key="2">
    <source>
        <dbReference type="EMBL" id="QDT18401.1"/>
    </source>
</evidence>
<keyword evidence="4" id="KW-1185">Reference proteome</keyword>
<dbReference type="Proteomes" id="UP000320722">
    <property type="component" value="Chromosome"/>
</dbReference>
<name>A0A517PGA5_9PLAN</name>
<dbReference type="RefSeq" id="WP_145035597.1">
    <property type="nucleotide sequence ID" value="NZ_CP036266.1"/>
</dbReference>
<gene>
    <name evidence="2" type="ORF">HG66A1_01600</name>
    <name evidence="3" type="ORF">V6x_01550</name>
</gene>
<evidence type="ECO:0000313" key="3">
    <source>
        <dbReference type="EMBL" id="QDU00482.1"/>
    </source>
</evidence>
<keyword evidence="1" id="KW-0175">Coiled coil</keyword>
<dbReference type="OrthoDB" id="213948at2"/>
<dbReference type="EMBL" id="CP036347">
    <property type="protein sequence ID" value="QDU00482.1"/>
    <property type="molecule type" value="Genomic_DNA"/>
</dbReference>
<evidence type="ECO:0000313" key="4">
    <source>
        <dbReference type="Proteomes" id="UP000320421"/>
    </source>
</evidence>
<feature type="coiled-coil region" evidence="1">
    <location>
        <begin position="115"/>
        <end position="142"/>
    </location>
</feature>
<evidence type="ECO:0000256" key="1">
    <source>
        <dbReference type="SAM" id="Coils"/>
    </source>
</evidence>